<evidence type="ECO:0000313" key="2">
    <source>
        <dbReference type="Proteomes" id="UP000054217"/>
    </source>
</evidence>
<organism evidence="1 2">
    <name type="scientific">Pisolithus tinctorius Marx 270</name>
    <dbReference type="NCBI Taxonomy" id="870435"/>
    <lineage>
        <taxon>Eukaryota</taxon>
        <taxon>Fungi</taxon>
        <taxon>Dikarya</taxon>
        <taxon>Basidiomycota</taxon>
        <taxon>Agaricomycotina</taxon>
        <taxon>Agaricomycetes</taxon>
        <taxon>Agaricomycetidae</taxon>
        <taxon>Boletales</taxon>
        <taxon>Sclerodermatineae</taxon>
        <taxon>Pisolithaceae</taxon>
        <taxon>Pisolithus</taxon>
    </lineage>
</organism>
<sequence>MVNQEPTVLHAGVEEFNKYFDELPSKAKAKYKDKVNDLVECKIWINGTAAIVAKFSGGTMY</sequence>
<accession>A0A0C3PD65</accession>
<gene>
    <name evidence="1" type="ORF">M404DRAFT_25021</name>
</gene>
<keyword evidence="2" id="KW-1185">Reference proteome</keyword>
<dbReference type="HOGENOM" id="CLU_2923626_0_0_1"/>
<reference evidence="1 2" key="1">
    <citation type="submission" date="2014-04" db="EMBL/GenBank/DDBJ databases">
        <authorList>
            <consortium name="DOE Joint Genome Institute"/>
            <person name="Kuo A."/>
            <person name="Kohler A."/>
            <person name="Costa M.D."/>
            <person name="Nagy L.G."/>
            <person name="Floudas D."/>
            <person name="Copeland A."/>
            <person name="Barry K.W."/>
            <person name="Cichocki N."/>
            <person name="Veneault-Fourrey C."/>
            <person name="LaButti K."/>
            <person name="Lindquist E.A."/>
            <person name="Lipzen A."/>
            <person name="Lundell T."/>
            <person name="Morin E."/>
            <person name="Murat C."/>
            <person name="Sun H."/>
            <person name="Tunlid A."/>
            <person name="Henrissat B."/>
            <person name="Grigoriev I.V."/>
            <person name="Hibbett D.S."/>
            <person name="Martin F."/>
            <person name="Nordberg H.P."/>
            <person name="Cantor M.N."/>
            <person name="Hua S.X."/>
        </authorList>
    </citation>
    <scope>NUCLEOTIDE SEQUENCE [LARGE SCALE GENOMIC DNA]</scope>
    <source>
        <strain evidence="1 2">Marx 270</strain>
    </source>
</reference>
<evidence type="ECO:0000313" key="1">
    <source>
        <dbReference type="EMBL" id="KIO05714.1"/>
    </source>
</evidence>
<dbReference type="EMBL" id="KN831965">
    <property type="protein sequence ID" value="KIO05714.1"/>
    <property type="molecule type" value="Genomic_DNA"/>
</dbReference>
<dbReference type="Proteomes" id="UP000054217">
    <property type="component" value="Unassembled WGS sequence"/>
</dbReference>
<dbReference type="InParanoid" id="A0A0C3PD65"/>
<proteinExistence type="predicted"/>
<name>A0A0C3PD65_PISTI</name>
<protein>
    <submittedName>
        <fullName evidence="1">Uncharacterized protein</fullName>
    </submittedName>
</protein>
<reference evidence="2" key="2">
    <citation type="submission" date="2015-01" db="EMBL/GenBank/DDBJ databases">
        <title>Evolutionary Origins and Diversification of the Mycorrhizal Mutualists.</title>
        <authorList>
            <consortium name="DOE Joint Genome Institute"/>
            <consortium name="Mycorrhizal Genomics Consortium"/>
            <person name="Kohler A."/>
            <person name="Kuo A."/>
            <person name="Nagy L.G."/>
            <person name="Floudas D."/>
            <person name="Copeland A."/>
            <person name="Barry K.W."/>
            <person name="Cichocki N."/>
            <person name="Veneault-Fourrey C."/>
            <person name="LaButti K."/>
            <person name="Lindquist E.A."/>
            <person name="Lipzen A."/>
            <person name="Lundell T."/>
            <person name="Morin E."/>
            <person name="Murat C."/>
            <person name="Riley R."/>
            <person name="Ohm R."/>
            <person name="Sun H."/>
            <person name="Tunlid A."/>
            <person name="Henrissat B."/>
            <person name="Grigoriev I.V."/>
            <person name="Hibbett D.S."/>
            <person name="Martin F."/>
        </authorList>
    </citation>
    <scope>NUCLEOTIDE SEQUENCE [LARGE SCALE GENOMIC DNA]</scope>
    <source>
        <strain evidence="2">Marx 270</strain>
    </source>
</reference>
<dbReference type="AlphaFoldDB" id="A0A0C3PD65"/>